<comment type="function">
    <text evidence="3">Transcription activator.</text>
</comment>
<keyword evidence="3" id="KW-0010">Activator</keyword>
<dbReference type="PANTHER" id="PTHR31602:SF102">
    <property type="entry name" value="GROWTH-REGULATING FACTOR 7"/>
    <property type="match status" value="1"/>
</dbReference>
<comment type="caution">
    <text evidence="2">Lacks conserved residue(s) required for the propagation of feature annotation.</text>
</comment>
<dbReference type="GO" id="GO:0005634">
    <property type="term" value="C:nucleus"/>
    <property type="evidence" value="ECO:0007669"/>
    <property type="project" value="UniProtKB-SubCell"/>
</dbReference>
<dbReference type="GO" id="GO:0005524">
    <property type="term" value="F:ATP binding"/>
    <property type="evidence" value="ECO:0007669"/>
    <property type="project" value="UniProtKB-UniRule"/>
</dbReference>
<gene>
    <name evidence="5" type="ORF">NCGR_LOCUS40244</name>
</gene>
<sequence length="367" mass="39873">MAQQPAMAMPWHIPPLQKARAFGVLSRAKDAHVHYYSPFLLLSQAQVGSVLRCQQDAECVVEGEGAFHSHAVDGAGAPGPDLQALRCQCPVPSSLLLPIKRSLNPWSSLGSSSLGWAPFRSGSGDAEPGRCRRTDGKKWRCSRDAVGDQKYCERHIKRGCHRSRKHVEGRKVTPTIADPTMVVSGGSLLYSHAVAWQQQGKSLAANMTDPFSLVSNRNLLDKQNIGDQFSVSTSMDSFDLSASHSSPNHDKVAFSPVEIQHEHDQLYLVHGAGSSAEHVNKSQDGQLLVSRETIDDGPLGEVFKGKSCQSASADILTDQWTSTCELHSPTGILQMSSSNTVPVENHTSNNSYLMARMVNSQTVPTLH</sequence>
<evidence type="ECO:0000256" key="3">
    <source>
        <dbReference type="RuleBase" id="RU367127"/>
    </source>
</evidence>
<keyword evidence="3" id="KW-0805">Transcription regulation</keyword>
<accession>A0A811QIV6</accession>
<name>A0A811QIV6_9POAL</name>
<keyword evidence="6" id="KW-1185">Reference proteome</keyword>
<keyword evidence="3" id="KW-0804">Transcription</keyword>
<dbReference type="GO" id="GO:0032502">
    <property type="term" value="P:developmental process"/>
    <property type="evidence" value="ECO:0007669"/>
    <property type="project" value="InterPro"/>
</dbReference>
<organism evidence="5 6">
    <name type="scientific">Miscanthus lutarioriparius</name>
    <dbReference type="NCBI Taxonomy" id="422564"/>
    <lineage>
        <taxon>Eukaryota</taxon>
        <taxon>Viridiplantae</taxon>
        <taxon>Streptophyta</taxon>
        <taxon>Embryophyta</taxon>
        <taxon>Tracheophyta</taxon>
        <taxon>Spermatophyta</taxon>
        <taxon>Magnoliopsida</taxon>
        <taxon>Liliopsida</taxon>
        <taxon>Poales</taxon>
        <taxon>Poaceae</taxon>
        <taxon>PACMAD clade</taxon>
        <taxon>Panicoideae</taxon>
        <taxon>Andropogonodae</taxon>
        <taxon>Andropogoneae</taxon>
        <taxon>Saccharinae</taxon>
        <taxon>Miscanthus</taxon>
    </lineage>
</organism>
<keyword evidence="1 3" id="KW-0539">Nucleus</keyword>
<dbReference type="EMBL" id="CAJGYO010000010">
    <property type="protein sequence ID" value="CAD6256742.1"/>
    <property type="molecule type" value="Genomic_DNA"/>
</dbReference>
<dbReference type="InterPro" id="IPR031137">
    <property type="entry name" value="GRF"/>
</dbReference>
<comment type="caution">
    <text evidence="5">The sequence shown here is derived from an EMBL/GenBank/DDBJ whole genome shotgun (WGS) entry which is preliminary data.</text>
</comment>
<dbReference type="PROSITE" id="PS51667">
    <property type="entry name" value="WRC"/>
    <property type="match status" value="1"/>
</dbReference>
<comment type="domain">
    <text evidence="3">The QLQ domain and WRC domain may be involved in protein-protein interaction and DNA-binding, respectively.</text>
</comment>
<dbReference type="InterPro" id="IPR014977">
    <property type="entry name" value="WRC_dom"/>
</dbReference>
<comment type="similarity">
    <text evidence="3">Belongs to the GRF family.</text>
</comment>
<dbReference type="OrthoDB" id="1927209at2759"/>
<proteinExistence type="inferred from homology"/>
<feature type="domain" description="WRC" evidence="4">
    <location>
        <begin position="125"/>
        <end position="169"/>
    </location>
</feature>
<evidence type="ECO:0000259" key="4">
    <source>
        <dbReference type="PROSITE" id="PS51667"/>
    </source>
</evidence>
<dbReference type="GO" id="GO:0006351">
    <property type="term" value="P:DNA-templated transcription"/>
    <property type="evidence" value="ECO:0007669"/>
    <property type="project" value="UniProtKB-UniRule"/>
</dbReference>
<dbReference type="Pfam" id="PF08879">
    <property type="entry name" value="WRC"/>
    <property type="match status" value="1"/>
</dbReference>
<dbReference type="Proteomes" id="UP000604825">
    <property type="component" value="Unassembled WGS sequence"/>
</dbReference>
<evidence type="ECO:0000313" key="6">
    <source>
        <dbReference type="Proteomes" id="UP000604825"/>
    </source>
</evidence>
<protein>
    <recommendedName>
        <fullName evidence="3">Growth-regulating factor</fullName>
    </recommendedName>
</protein>
<dbReference type="AlphaFoldDB" id="A0A811QIV6"/>
<comment type="subcellular location">
    <subcellularLocation>
        <location evidence="3">Nucleus</location>
    </subcellularLocation>
</comment>
<dbReference type="PANTHER" id="PTHR31602">
    <property type="entry name" value="GROWTH-REGULATING FACTOR 5"/>
    <property type="match status" value="1"/>
</dbReference>
<evidence type="ECO:0000256" key="2">
    <source>
        <dbReference type="PROSITE-ProRule" id="PRU01002"/>
    </source>
</evidence>
<evidence type="ECO:0000256" key="1">
    <source>
        <dbReference type="ARBA" id="ARBA00023242"/>
    </source>
</evidence>
<reference evidence="5" key="1">
    <citation type="submission" date="2020-10" db="EMBL/GenBank/DDBJ databases">
        <authorList>
            <person name="Han B."/>
            <person name="Lu T."/>
            <person name="Zhao Q."/>
            <person name="Huang X."/>
            <person name="Zhao Y."/>
        </authorList>
    </citation>
    <scope>NUCLEOTIDE SEQUENCE</scope>
</reference>
<evidence type="ECO:0000313" key="5">
    <source>
        <dbReference type="EMBL" id="CAD6256742.1"/>
    </source>
</evidence>